<dbReference type="AlphaFoldDB" id="A0AAW0WAV9"/>
<proteinExistence type="inferred from homology"/>
<dbReference type="EMBL" id="JARKIK010000072">
    <property type="protein sequence ID" value="KAK8728381.1"/>
    <property type="molecule type" value="Genomic_DNA"/>
</dbReference>
<dbReference type="SUPFAM" id="SSF51316">
    <property type="entry name" value="Mss4-like"/>
    <property type="match status" value="1"/>
</dbReference>
<evidence type="ECO:0000256" key="3">
    <source>
        <dbReference type="ARBA" id="ARBA00022833"/>
    </source>
</evidence>
<reference evidence="6 7" key="1">
    <citation type="journal article" date="2024" name="BMC Genomics">
        <title>Genome assembly of redclaw crayfish (Cherax quadricarinatus) provides insights into its immune adaptation and hypoxia tolerance.</title>
        <authorList>
            <person name="Liu Z."/>
            <person name="Zheng J."/>
            <person name="Li H."/>
            <person name="Fang K."/>
            <person name="Wang S."/>
            <person name="He J."/>
            <person name="Zhou D."/>
            <person name="Weng S."/>
            <person name="Chi M."/>
            <person name="Gu Z."/>
            <person name="He J."/>
            <person name="Li F."/>
            <person name="Wang M."/>
        </authorList>
    </citation>
    <scope>NUCLEOTIDE SEQUENCE [LARGE SCALE GENOMIC DNA]</scope>
    <source>
        <strain evidence="6">ZL_2023a</strain>
    </source>
</reference>
<sequence length="401" mass="43200">LTSVGRASSPSLHYTGVWILPTHCCLLVKSQNSGAAAHFTTHCKSWLPCRASSNLHHNMSIHVTRQPSNVTRCEGGCHCGAVRFQVLAPTSPTVIDCNCSICLKKQNKHFLVPSSSFKLLSGHDCLTTYSFNTHTAKHTFCSVCGVQSFHIPSSPPDSYGVAPHCLDDGSIKKVTYKKVDGKSSVPAVHKDSNSDRNNGNTTAQSSPNTVNKNLKNTSQNLTSEITDKNSRQSTPKTSSRDKAEDKKNKKCSNKNSTVDKALKLVIQKNSSVDKNASKSPASSQSDAIKDTRKQEQNGTISTSGKKQETTQASSTAVTHSGKKEGDSSLCYTVNSKRINQGASTSSSASSCSSSSITSSSSSTSSSFSHRNFIVTKVDDKNYVQFLHMNSIPRQDNEVSLL</sequence>
<dbReference type="InterPro" id="IPR006913">
    <property type="entry name" value="CENP-V/GFA"/>
</dbReference>
<feature type="non-terminal residue" evidence="6">
    <location>
        <position position="1"/>
    </location>
</feature>
<organism evidence="6 7">
    <name type="scientific">Cherax quadricarinatus</name>
    <name type="common">Australian red claw crayfish</name>
    <dbReference type="NCBI Taxonomy" id="27406"/>
    <lineage>
        <taxon>Eukaryota</taxon>
        <taxon>Metazoa</taxon>
        <taxon>Ecdysozoa</taxon>
        <taxon>Arthropoda</taxon>
        <taxon>Crustacea</taxon>
        <taxon>Multicrustacea</taxon>
        <taxon>Malacostraca</taxon>
        <taxon>Eumalacostraca</taxon>
        <taxon>Eucarida</taxon>
        <taxon>Decapoda</taxon>
        <taxon>Pleocyemata</taxon>
        <taxon>Astacidea</taxon>
        <taxon>Parastacoidea</taxon>
        <taxon>Parastacidae</taxon>
        <taxon>Cherax</taxon>
    </lineage>
</organism>
<feature type="compositionally biased region" description="Polar residues" evidence="4">
    <location>
        <begin position="195"/>
        <end position="224"/>
    </location>
</feature>
<dbReference type="Gene3D" id="2.170.150.70">
    <property type="match status" value="1"/>
</dbReference>
<evidence type="ECO:0000256" key="2">
    <source>
        <dbReference type="ARBA" id="ARBA00022723"/>
    </source>
</evidence>
<feature type="domain" description="CENP-V/GFA" evidence="5">
    <location>
        <begin position="73"/>
        <end position="177"/>
    </location>
</feature>
<feature type="region of interest" description="Disordered" evidence="4">
    <location>
        <begin position="269"/>
        <end position="328"/>
    </location>
</feature>
<dbReference type="GO" id="GO:0016846">
    <property type="term" value="F:carbon-sulfur lyase activity"/>
    <property type="evidence" value="ECO:0007669"/>
    <property type="project" value="InterPro"/>
</dbReference>
<keyword evidence="2" id="KW-0479">Metal-binding</keyword>
<dbReference type="PANTHER" id="PTHR28620">
    <property type="entry name" value="CENTROMERE PROTEIN V"/>
    <property type="match status" value="1"/>
</dbReference>
<dbReference type="Proteomes" id="UP001445076">
    <property type="component" value="Unassembled WGS sequence"/>
</dbReference>
<accession>A0AAW0WAV9</accession>
<feature type="compositionally biased region" description="Basic and acidic residues" evidence="4">
    <location>
        <begin position="238"/>
        <end position="247"/>
    </location>
</feature>
<feature type="compositionally biased region" description="Low complexity" evidence="4">
    <location>
        <begin position="343"/>
        <end position="366"/>
    </location>
</feature>
<dbReference type="PROSITE" id="PS51891">
    <property type="entry name" value="CENP_V_GFA"/>
    <property type="match status" value="1"/>
</dbReference>
<feature type="region of interest" description="Disordered" evidence="4">
    <location>
        <begin position="179"/>
        <end position="256"/>
    </location>
</feature>
<feature type="region of interest" description="Disordered" evidence="4">
    <location>
        <begin position="341"/>
        <end position="366"/>
    </location>
</feature>
<dbReference type="InterPro" id="IPR011057">
    <property type="entry name" value="Mss4-like_sf"/>
</dbReference>
<protein>
    <recommendedName>
        <fullName evidence="5">CENP-V/GFA domain-containing protein</fullName>
    </recommendedName>
</protein>
<comment type="caution">
    <text evidence="6">The sequence shown here is derived from an EMBL/GenBank/DDBJ whole genome shotgun (WGS) entry which is preliminary data.</text>
</comment>
<comment type="similarity">
    <text evidence="1">Belongs to the Gfa family.</text>
</comment>
<evidence type="ECO:0000313" key="6">
    <source>
        <dbReference type="EMBL" id="KAK8728381.1"/>
    </source>
</evidence>
<evidence type="ECO:0000256" key="1">
    <source>
        <dbReference type="ARBA" id="ARBA00005495"/>
    </source>
</evidence>
<dbReference type="PANTHER" id="PTHR28620:SF1">
    <property type="entry name" value="CENP-V_GFA DOMAIN-CONTAINING PROTEIN"/>
    <property type="match status" value="1"/>
</dbReference>
<keyword evidence="7" id="KW-1185">Reference proteome</keyword>
<evidence type="ECO:0000256" key="4">
    <source>
        <dbReference type="SAM" id="MobiDB-lite"/>
    </source>
</evidence>
<feature type="compositionally biased region" description="Polar residues" evidence="4">
    <location>
        <begin position="296"/>
        <end position="318"/>
    </location>
</feature>
<keyword evidence="3" id="KW-0862">Zinc</keyword>
<name>A0AAW0WAV9_CHEQU</name>
<dbReference type="Pfam" id="PF04828">
    <property type="entry name" value="GFA"/>
    <property type="match status" value="1"/>
</dbReference>
<dbReference type="GO" id="GO:0046872">
    <property type="term" value="F:metal ion binding"/>
    <property type="evidence" value="ECO:0007669"/>
    <property type="project" value="UniProtKB-KW"/>
</dbReference>
<evidence type="ECO:0000259" key="5">
    <source>
        <dbReference type="PROSITE" id="PS51891"/>
    </source>
</evidence>
<dbReference type="InterPro" id="IPR052355">
    <property type="entry name" value="CENP-V-like"/>
</dbReference>
<feature type="compositionally biased region" description="Polar residues" evidence="4">
    <location>
        <begin position="269"/>
        <end position="286"/>
    </location>
</feature>
<gene>
    <name evidence="6" type="ORF">OTU49_009263</name>
</gene>
<evidence type="ECO:0000313" key="7">
    <source>
        <dbReference type="Proteomes" id="UP001445076"/>
    </source>
</evidence>